<dbReference type="PANTHER" id="PTHR10315:SF147">
    <property type="entry name" value="E3 UBIQUITIN-PROTEIN LIGASE SINA-LIKE 11-RELATED"/>
    <property type="match status" value="1"/>
</dbReference>
<dbReference type="GO" id="GO:0005737">
    <property type="term" value="C:cytoplasm"/>
    <property type="evidence" value="ECO:0007669"/>
    <property type="project" value="TreeGrafter"/>
</dbReference>
<keyword evidence="9" id="KW-0862">Zinc</keyword>
<keyword evidence="7 10" id="KW-0863">Zinc-finger</keyword>
<dbReference type="InterPro" id="IPR013010">
    <property type="entry name" value="Znf_SIAH"/>
</dbReference>
<name>A0A7J9I0K6_9ROSI</name>
<dbReference type="InterPro" id="IPR052088">
    <property type="entry name" value="E3_ubiquitin-ligase_SINA"/>
</dbReference>
<dbReference type="SUPFAM" id="SSF49599">
    <property type="entry name" value="TRAF domain-like"/>
    <property type="match status" value="1"/>
</dbReference>
<dbReference type="Gene3D" id="3.30.40.10">
    <property type="entry name" value="Zinc/RING finger domain, C3HC4 (zinc finger)"/>
    <property type="match status" value="1"/>
</dbReference>
<comment type="catalytic activity">
    <reaction evidence="1">
        <text>S-ubiquitinyl-[E2 ubiquitin-conjugating enzyme]-L-cysteine + [acceptor protein]-L-lysine = [E2 ubiquitin-conjugating enzyme]-L-cysteine + N(6)-ubiquitinyl-[acceptor protein]-L-lysine.</text>
        <dbReference type="EC" id="2.3.2.27"/>
    </reaction>
</comment>
<dbReference type="GO" id="GO:0016567">
    <property type="term" value="P:protein ubiquitination"/>
    <property type="evidence" value="ECO:0007669"/>
    <property type="project" value="UniProtKB-UniPathway"/>
</dbReference>
<evidence type="ECO:0000256" key="10">
    <source>
        <dbReference type="PROSITE-ProRule" id="PRU00455"/>
    </source>
</evidence>
<dbReference type="SUPFAM" id="SSF57850">
    <property type="entry name" value="RING/U-box"/>
    <property type="match status" value="1"/>
</dbReference>
<dbReference type="EC" id="2.3.2.27" evidence="4"/>
<evidence type="ECO:0000256" key="7">
    <source>
        <dbReference type="ARBA" id="ARBA00022771"/>
    </source>
</evidence>
<dbReference type="Proteomes" id="UP000593560">
    <property type="component" value="Unassembled WGS sequence"/>
</dbReference>
<protein>
    <recommendedName>
        <fullName evidence="4">RING-type E3 ubiquitin transferase</fullName>
        <ecNumber evidence="4">2.3.2.27</ecNumber>
    </recommendedName>
</protein>
<dbReference type="PANTHER" id="PTHR10315">
    <property type="entry name" value="E3 UBIQUITIN PROTEIN LIGASE SIAH"/>
    <property type="match status" value="1"/>
</dbReference>
<dbReference type="OrthoDB" id="941555at2759"/>
<comment type="caution">
    <text evidence="12">The sequence shown here is derived from an EMBL/GenBank/DDBJ whole genome shotgun (WGS) entry which is preliminary data.</text>
</comment>
<evidence type="ECO:0000256" key="5">
    <source>
        <dbReference type="ARBA" id="ARBA00022679"/>
    </source>
</evidence>
<evidence type="ECO:0000313" key="13">
    <source>
        <dbReference type="Proteomes" id="UP000593560"/>
    </source>
</evidence>
<sequence>MAPGGGICKDVIESRITFAEYDMATSSAELRGSPLRKAATSLGGNLGATSTNDVHELLECPVCLNLMYPPIYQARVHNSCPTCRNELGNIRCLALEKVAESLELPCRYQILGCHDIFPYYSKLKHEKNCRYRPYHCPYAGAECS</sequence>
<evidence type="ECO:0000256" key="1">
    <source>
        <dbReference type="ARBA" id="ARBA00000900"/>
    </source>
</evidence>
<evidence type="ECO:0000256" key="6">
    <source>
        <dbReference type="ARBA" id="ARBA00022723"/>
    </source>
</evidence>
<evidence type="ECO:0000256" key="3">
    <source>
        <dbReference type="ARBA" id="ARBA00009119"/>
    </source>
</evidence>
<dbReference type="InterPro" id="IPR013083">
    <property type="entry name" value="Znf_RING/FYVE/PHD"/>
</dbReference>
<feature type="domain" description="SIAH-type" evidence="11">
    <location>
        <begin position="101"/>
        <end position="144"/>
    </location>
</feature>
<evidence type="ECO:0000313" key="12">
    <source>
        <dbReference type="EMBL" id="MBA0815373.1"/>
    </source>
</evidence>
<feature type="non-terminal residue" evidence="12">
    <location>
        <position position="144"/>
    </location>
</feature>
<dbReference type="Pfam" id="PF21361">
    <property type="entry name" value="Sina_ZnF"/>
    <property type="match status" value="1"/>
</dbReference>
<dbReference type="GO" id="GO:0061630">
    <property type="term" value="F:ubiquitin protein ligase activity"/>
    <property type="evidence" value="ECO:0007669"/>
    <property type="project" value="UniProtKB-EC"/>
</dbReference>
<evidence type="ECO:0000256" key="8">
    <source>
        <dbReference type="ARBA" id="ARBA00022786"/>
    </source>
</evidence>
<reference evidence="12 13" key="1">
    <citation type="journal article" date="2019" name="Genome Biol. Evol.">
        <title>Insights into the evolution of the New World diploid cottons (Gossypium, subgenus Houzingenia) based on genome sequencing.</title>
        <authorList>
            <person name="Grover C.E."/>
            <person name="Arick M.A. 2nd"/>
            <person name="Thrash A."/>
            <person name="Conover J.L."/>
            <person name="Sanders W.S."/>
            <person name="Peterson D.G."/>
            <person name="Frelichowski J.E."/>
            <person name="Scheffler J.A."/>
            <person name="Scheffler B.E."/>
            <person name="Wendel J.F."/>
        </authorList>
    </citation>
    <scope>NUCLEOTIDE SEQUENCE [LARGE SCALE GENOMIC DNA]</scope>
    <source>
        <strain evidence="12">0</strain>
        <tissue evidence="12">Leaf</tissue>
    </source>
</reference>
<keyword evidence="6" id="KW-0479">Metal-binding</keyword>
<comment type="similarity">
    <text evidence="3">Belongs to the SINA (Seven in absentia) family.</text>
</comment>
<dbReference type="PROSITE" id="PS51081">
    <property type="entry name" value="ZF_SIAH"/>
    <property type="match status" value="1"/>
</dbReference>
<proteinExistence type="inferred from homology"/>
<comment type="pathway">
    <text evidence="2">Protein modification; protein ubiquitination.</text>
</comment>
<dbReference type="GO" id="GO:0008270">
    <property type="term" value="F:zinc ion binding"/>
    <property type="evidence" value="ECO:0007669"/>
    <property type="project" value="UniProtKB-KW"/>
</dbReference>
<gene>
    <name evidence="12" type="ORF">Gohar_000150</name>
</gene>
<evidence type="ECO:0000259" key="11">
    <source>
        <dbReference type="PROSITE" id="PS51081"/>
    </source>
</evidence>
<accession>A0A7J9I0K6</accession>
<keyword evidence="8" id="KW-0833">Ubl conjugation pathway</keyword>
<evidence type="ECO:0000256" key="2">
    <source>
        <dbReference type="ARBA" id="ARBA00004906"/>
    </source>
</evidence>
<dbReference type="FunFam" id="3.30.40.10:FF:000041">
    <property type="entry name" value="E3 ubiquitin-protein ligase SINAT3"/>
    <property type="match status" value="1"/>
</dbReference>
<organism evidence="12 13">
    <name type="scientific">Gossypium harknessii</name>
    <dbReference type="NCBI Taxonomy" id="34285"/>
    <lineage>
        <taxon>Eukaryota</taxon>
        <taxon>Viridiplantae</taxon>
        <taxon>Streptophyta</taxon>
        <taxon>Embryophyta</taxon>
        <taxon>Tracheophyta</taxon>
        <taxon>Spermatophyta</taxon>
        <taxon>Magnoliopsida</taxon>
        <taxon>eudicotyledons</taxon>
        <taxon>Gunneridae</taxon>
        <taxon>Pentapetalae</taxon>
        <taxon>rosids</taxon>
        <taxon>malvids</taxon>
        <taxon>Malvales</taxon>
        <taxon>Malvaceae</taxon>
        <taxon>Malvoideae</taxon>
        <taxon>Gossypium</taxon>
    </lineage>
</organism>
<keyword evidence="5" id="KW-0808">Transferase</keyword>
<dbReference type="EMBL" id="JABFAD010000013">
    <property type="protein sequence ID" value="MBA0815373.1"/>
    <property type="molecule type" value="Genomic_DNA"/>
</dbReference>
<dbReference type="UniPathway" id="UPA00143"/>
<evidence type="ECO:0000256" key="4">
    <source>
        <dbReference type="ARBA" id="ARBA00012483"/>
    </source>
</evidence>
<dbReference type="AlphaFoldDB" id="A0A7J9I0K6"/>
<keyword evidence="13" id="KW-1185">Reference proteome</keyword>
<evidence type="ECO:0000256" key="9">
    <source>
        <dbReference type="ARBA" id="ARBA00022833"/>
    </source>
</evidence>